<protein>
    <submittedName>
        <fullName evidence="1">C-GCAxxG-C-C family protein</fullName>
    </submittedName>
</protein>
<dbReference type="EMBL" id="CP098242">
    <property type="protein sequence ID" value="WAW10494.1"/>
    <property type="molecule type" value="Genomic_DNA"/>
</dbReference>
<dbReference type="Proteomes" id="UP001156215">
    <property type="component" value="Chromosome"/>
</dbReference>
<reference evidence="1" key="1">
    <citation type="journal article" date="2022" name="Front. Microbiol.">
        <title>New perspectives on an old grouping: The genomic and phenotypic variability of Oxalobacter formigenes and the implications for calcium oxalate stone prevention.</title>
        <authorList>
            <person name="Chmiel J.A."/>
            <person name="Carr C."/>
            <person name="Stuivenberg G.A."/>
            <person name="Venema R."/>
            <person name="Chanyi R.M."/>
            <person name="Al K.F."/>
            <person name="Giguere D."/>
            <person name="Say H."/>
            <person name="Akouris P.P."/>
            <person name="Dominguez Romero S.A."/>
            <person name="Kwong A."/>
            <person name="Tai V."/>
            <person name="Koval S.F."/>
            <person name="Razvi H."/>
            <person name="Bjazevic J."/>
            <person name="Burton J.P."/>
        </authorList>
    </citation>
    <scope>NUCLEOTIDE SEQUENCE</scope>
    <source>
        <strain evidence="1">WoOx3</strain>
    </source>
</reference>
<evidence type="ECO:0000313" key="2">
    <source>
        <dbReference type="Proteomes" id="UP001156215"/>
    </source>
</evidence>
<dbReference type="KEGG" id="ovb:NB640_02210"/>
<proteinExistence type="predicted"/>
<gene>
    <name evidence="1" type="ORF">NB640_02210</name>
</gene>
<evidence type="ECO:0000313" key="1">
    <source>
        <dbReference type="EMBL" id="WAW10494.1"/>
    </source>
</evidence>
<organism evidence="1 2">
    <name type="scientific">Oxalobacter vibrioformis</name>
    <dbReference type="NCBI Taxonomy" id="933080"/>
    <lineage>
        <taxon>Bacteria</taxon>
        <taxon>Pseudomonadati</taxon>
        <taxon>Pseudomonadota</taxon>
        <taxon>Betaproteobacteria</taxon>
        <taxon>Burkholderiales</taxon>
        <taxon>Oxalobacteraceae</taxon>
        <taxon>Oxalobacter</taxon>
    </lineage>
</organism>
<dbReference type="RefSeq" id="WP_269309509.1">
    <property type="nucleotide sequence ID" value="NZ_CP098242.1"/>
</dbReference>
<keyword evidence="2" id="KW-1185">Reference proteome</keyword>
<sequence length="124" mass="13327">MSARVDKAVTRFREPLDEGKRISCAQTVAIAYADLAGLSEKQAMDLTAGFGGGMGKRQTCGVVTAMLMISGLSENGDKCRKIMDAFEEKTGSTMCGELLGKYTEEYCSSLVRCASELMDTKVFG</sequence>
<dbReference type="AlphaFoldDB" id="A0A9E9LZP4"/>
<name>A0A9E9LZP4_9BURK</name>
<accession>A0A9E9LZP4</accession>
<dbReference type="InterPro" id="IPR010181">
    <property type="entry name" value="CGCAxxGCC_motif"/>
</dbReference>
<dbReference type="Pfam" id="PF09719">
    <property type="entry name" value="C_GCAxxG_C_C"/>
    <property type="match status" value="1"/>
</dbReference>